<name>A0A6P1DPI3_9GAMM</name>
<accession>A0A6P1DPI3</accession>
<dbReference type="AlphaFoldDB" id="A0A6P1DPI3"/>
<keyword evidence="2" id="KW-1185">Reference proteome</keyword>
<dbReference type="EMBL" id="JAAIJR010000018">
    <property type="protein sequence ID" value="NEX19908.1"/>
    <property type="molecule type" value="Genomic_DNA"/>
</dbReference>
<reference evidence="2" key="1">
    <citation type="journal article" date="2020" name="Microbiol. Resour. Announc.">
        <title>Draft Genome Sequences of Thiorhodococcus mannitoliphagus and Thiorhodococcus minor, Purple Sulfur Photosynthetic Bacteria in the Gammaproteobacterial Family Chromatiaceae.</title>
        <authorList>
            <person name="Aviles F.A."/>
            <person name="Meyer T.E."/>
            <person name="Kyndt J.A."/>
        </authorList>
    </citation>
    <scope>NUCLEOTIDE SEQUENCE [LARGE SCALE GENOMIC DNA]</scope>
    <source>
        <strain evidence="2">DSM 18266</strain>
    </source>
</reference>
<evidence type="ECO:0000313" key="1">
    <source>
        <dbReference type="EMBL" id="NEX19908.1"/>
    </source>
</evidence>
<evidence type="ECO:0000313" key="2">
    <source>
        <dbReference type="Proteomes" id="UP000471640"/>
    </source>
</evidence>
<protein>
    <submittedName>
        <fullName evidence="1">Uncharacterized protein</fullName>
    </submittedName>
</protein>
<reference evidence="1 2" key="2">
    <citation type="submission" date="2020-02" db="EMBL/GenBank/DDBJ databases">
        <title>Genome sequences of Thiorhodococcus mannitoliphagus and Thiorhodococcus minor, purple sulfur photosynthetic bacteria in the gammaproteobacterial family, Chromatiaceae.</title>
        <authorList>
            <person name="Aviles F.A."/>
            <person name="Meyer T.E."/>
            <person name="Kyndt J.A."/>
        </authorList>
    </citation>
    <scope>NUCLEOTIDE SEQUENCE [LARGE SCALE GENOMIC DNA]</scope>
    <source>
        <strain evidence="1 2">DSM 18266</strain>
    </source>
</reference>
<dbReference type="RefSeq" id="WP_164652805.1">
    <property type="nucleotide sequence ID" value="NZ_JAAIJR010000018.1"/>
</dbReference>
<comment type="caution">
    <text evidence="1">The sequence shown here is derived from an EMBL/GenBank/DDBJ whole genome shotgun (WGS) entry which is preliminary data.</text>
</comment>
<gene>
    <name evidence="1" type="ORF">G3480_06190</name>
</gene>
<organism evidence="1 2">
    <name type="scientific">Thiorhodococcus mannitoliphagus</name>
    <dbReference type="NCBI Taxonomy" id="329406"/>
    <lineage>
        <taxon>Bacteria</taxon>
        <taxon>Pseudomonadati</taxon>
        <taxon>Pseudomonadota</taxon>
        <taxon>Gammaproteobacteria</taxon>
        <taxon>Chromatiales</taxon>
        <taxon>Chromatiaceae</taxon>
        <taxon>Thiorhodococcus</taxon>
    </lineage>
</organism>
<dbReference type="Proteomes" id="UP000471640">
    <property type="component" value="Unassembled WGS sequence"/>
</dbReference>
<proteinExistence type="predicted"/>
<sequence>MLHFTMSEDGLRASIGPCVGGSVRLSIIRLCRQLAIEIPAETLDETTDIETLRDLNLELLIRRGQERRAQSEHALACQGSELSPEIVEQAAALRERARSVRTQANYADDYSAYQRELATAQRLEHEANALLRPVSVTPL</sequence>